<protein>
    <submittedName>
        <fullName evidence="2">Uncharacterized protein</fullName>
    </submittedName>
</protein>
<feature type="region of interest" description="Disordered" evidence="1">
    <location>
        <begin position="62"/>
        <end position="95"/>
    </location>
</feature>
<feature type="compositionally biased region" description="Low complexity" evidence="1">
    <location>
        <begin position="1"/>
        <end position="17"/>
    </location>
</feature>
<feature type="compositionally biased region" description="Polar residues" evidence="1">
    <location>
        <begin position="117"/>
        <end position="136"/>
    </location>
</feature>
<feature type="region of interest" description="Disordered" evidence="1">
    <location>
        <begin position="1"/>
        <end position="27"/>
    </location>
</feature>
<dbReference type="AlphaFoldDB" id="A0A251XJ65"/>
<feature type="compositionally biased region" description="Low complexity" evidence="1">
    <location>
        <begin position="75"/>
        <end position="90"/>
    </location>
</feature>
<feature type="compositionally biased region" description="Low complexity" evidence="1">
    <location>
        <begin position="137"/>
        <end position="148"/>
    </location>
</feature>
<dbReference type="Proteomes" id="UP000195062">
    <property type="component" value="Unassembled WGS sequence"/>
</dbReference>
<organism evidence="2 3">
    <name type="scientific">Clavibacter michiganensis subsp. michiganensis</name>
    <dbReference type="NCBI Taxonomy" id="33013"/>
    <lineage>
        <taxon>Bacteria</taxon>
        <taxon>Bacillati</taxon>
        <taxon>Actinomycetota</taxon>
        <taxon>Actinomycetes</taxon>
        <taxon>Micrococcales</taxon>
        <taxon>Microbacteriaceae</taxon>
        <taxon>Clavibacter</taxon>
    </lineage>
</organism>
<accession>A0A251XJ65</accession>
<evidence type="ECO:0000256" key="1">
    <source>
        <dbReference type="SAM" id="MobiDB-lite"/>
    </source>
</evidence>
<gene>
    <name evidence="2" type="ORF">CMMCAS07_00860</name>
</gene>
<comment type="caution">
    <text evidence="2">The sequence shown here is derived from an EMBL/GenBank/DDBJ whole genome shotgun (WGS) entry which is preliminary data.</text>
</comment>
<proteinExistence type="predicted"/>
<sequence length="190" mass="19374">MRRSSARASRSVAASGSTESPSVRKRSTWIVSGTAFASSDGIESWPRTPSMVARASESMPMWRAPNAPGANAEDSSAMSGAAAGPGWPGACRRRRRSLATSATYSSWLRSVGRASKRTFTSQPAPNGSLLTRSGEATTSSLTSVTVPSMGAKSSPTDLVDSISPTTSPPASSSPTAGSSTKTTSPSLSAA</sequence>
<keyword evidence="3" id="KW-1185">Reference proteome</keyword>
<name>A0A251XJ65_CLAMM</name>
<evidence type="ECO:0000313" key="2">
    <source>
        <dbReference type="EMBL" id="OUE03467.1"/>
    </source>
</evidence>
<reference evidence="2 3" key="1">
    <citation type="submission" date="2016-08" db="EMBL/GenBank/DDBJ databases">
        <title>Genome sequence of Clavibacter michiganensis subsp. michiganensis strain CASJ007.</title>
        <authorList>
            <person name="Thapa S.P."/>
            <person name="Coaker G."/>
        </authorList>
    </citation>
    <scope>NUCLEOTIDE SEQUENCE [LARGE SCALE GENOMIC DNA]</scope>
    <source>
        <strain evidence="2">CASJ007</strain>
    </source>
</reference>
<feature type="region of interest" description="Disordered" evidence="1">
    <location>
        <begin position="112"/>
        <end position="190"/>
    </location>
</feature>
<evidence type="ECO:0000313" key="3">
    <source>
        <dbReference type="Proteomes" id="UP000195062"/>
    </source>
</evidence>
<feature type="compositionally biased region" description="Low complexity" evidence="1">
    <location>
        <begin position="161"/>
        <end position="190"/>
    </location>
</feature>
<dbReference type="EMBL" id="MDHH01000001">
    <property type="protein sequence ID" value="OUE03467.1"/>
    <property type="molecule type" value="Genomic_DNA"/>
</dbReference>